<sequence>MALELHIPTCIRTPTHRFHPPQFASPLRIQIEGPLTSVQKLFPGVPWNLEDPDFPQSVGPMLARLAYQVIYGRQDRADVANDLIVRDEYLGWVREERPRRVIDYYGVTFDHLVPADDPDSEVLQINIFEMDYDEGLYANTYLPFKVDPSEYTGRKVLAVPRCCQKRKGTTDRLRVNDGVAMREARKLECLEDKQAAP</sequence>
<evidence type="ECO:0000313" key="2">
    <source>
        <dbReference type="Proteomes" id="UP000031192"/>
    </source>
</evidence>
<name>A0A0B4GH02_METGA</name>
<evidence type="ECO:0008006" key="3">
    <source>
        <dbReference type="Google" id="ProtNLM"/>
    </source>
</evidence>
<organism evidence="1 2">
    <name type="scientific">Metarhizium guizhouense (strain ARSEF 977)</name>
    <dbReference type="NCBI Taxonomy" id="1276136"/>
    <lineage>
        <taxon>Eukaryota</taxon>
        <taxon>Fungi</taxon>
        <taxon>Dikarya</taxon>
        <taxon>Ascomycota</taxon>
        <taxon>Pezizomycotina</taxon>
        <taxon>Sordariomycetes</taxon>
        <taxon>Hypocreomycetidae</taxon>
        <taxon>Hypocreales</taxon>
        <taxon>Clavicipitaceae</taxon>
        <taxon>Metarhizium</taxon>
    </lineage>
</organism>
<evidence type="ECO:0000313" key="1">
    <source>
        <dbReference type="EMBL" id="KID81773.1"/>
    </source>
</evidence>
<keyword evidence="2" id="KW-1185">Reference proteome</keyword>
<comment type="caution">
    <text evidence="1">The sequence shown here is derived from an EMBL/GenBank/DDBJ whole genome shotgun (WGS) entry which is preliminary data.</text>
</comment>
<dbReference type="AlphaFoldDB" id="A0A0B4GH02"/>
<proteinExistence type="predicted"/>
<protein>
    <recommendedName>
        <fullName evidence="3">Arginine deiminase type-3</fullName>
    </recommendedName>
</protein>
<gene>
    <name evidence="1" type="ORF">MGU_10908</name>
</gene>
<accession>A0A0B4GH02</accession>
<dbReference type="EMBL" id="AZNH01000122">
    <property type="protein sequence ID" value="KID81773.1"/>
    <property type="molecule type" value="Genomic_DNA"/>
</dbReference>
<dbReference type="OrthoDB" id="5150140at2759"/>
<reference evidence="1 2" key="1">
    <citation type="journal article" date="2014" name="Proc. Natl. Acad. Sci. U.S.A.">
        <title>Trajectory and genomic determinants of fungal-pathogen speciation and host adaptation.</title>
        <authorList>
            <person name="Hu X."/>
            <person name="Xiao G."/>
            <person name="Zheng P."/>
            <person name="Shang Y."/>
            <person name="Su Y."/>
            <person name="Zhang X."/>
            <person name="Liu X."/>
            <person name="Zhan S."/>
            <person name="St Leger R.J."/>
            <person name="Wang C."/>
        </authorList>
    </citation>
    <scope>NUCLEOTIDE SEQUENCE [LARGE SCALE GENOMIC DNA]</scope>
    <source>
        <strain evidence="1 2">ARSEF 977</strain>
    </source>
</reference>
<dbReference type="HOGENOM" id="CLU_091789_1_0_1"/>
<dbReference type="Proteomes" id="UP000031192">
    <property type="component" value="Unassembled WGS sequence"/>
</dbReference>